<dbReference type="InterPro" id="IPR045052">
    <property type="entry name" value="Copine"/>
</dbReference>
<dbReference type="InterPro" id="IPR017850">
    <property type="entry name" value="Alkaline_phosphatase_core_sf"/>
</dbReference>
<feature type="non-terminal residue" evidence="6">
    <location>
        <position position="1"/>
    </location>
</feature>
<dbReference type="InterPro" id="IPR000917">
    <property type="entry name" value="Sulfatase_N"/>
</dbReference>
<keyword evidence="3" id="KW-0472">Membrane</keyword>
<dbReference type="OrthoDB" id="5855668at2759"/>
<dbReference type="EMBL" id="CAJPIZ010007669">
    <property type="protein sequence ID" value="CAG2110471.1"/>
    <property type="molecule type" value="Genomic_DNA"/>
</dbReference>
<feature type="transmembrane region" description="Helical" evidence="3">
    <location>
        <begin position="395"/>
        <end position="423"/>
    </location>
</feature>
<keyword evidence="3" id="KW-0812">Transmembrane</keyword>
<evidence type="ECO:0000259" key="4">
    <source>
        <dbReference type="Pfam" id="PF00884"/>
    </source>
</evidence>
<evidence type="ECO:0000313" key="6">
    <source>
        <dbReference type="EMBL" id="CAD7630041.1"/>
    </source>
</evidence>
<keyword evidence="3" id="KW-1133">Transmembrane helix</keyword>
<reference evidence="6" key="1">
    <citation type="submission" date="2020-11" db="EMBL/GenBank/DDBJ databases">
        <authorList>
            <person name="Tran Van P."/>
        </authorList>
    </citation>
    <scope>NUCLEOTIDE SEQUENCE</scope>
</reference>
<comment type="similarity">
    <text evidence="2">Belongs to the sulfatase family.</text>
</comment>
<feature type="transmembrane region" description="Helical" evidence="3">
    <location>
        <begin position="429"/>
        <end position="452"/>
    </location>
</feature>
<evidence type="ECO:0000313" key="7">
    <source>
        <dbReference type="Proteomes" id="UP000759131"/>
    </source>
</evidence>
<dbReference type="GO" id="GO:0071277">
    <property type="term" value="P:cellular response to calcium ion"/>
    <property type="evidence" value="ECO:0007669"/>
    <property type="project" value="TreeGrafter"/>
</dbReference>
<evidence type="ECO:0000256" key="1">
    <source>
        <dbReference type="ARBA" id="ARBA00001913"/>
    </source>
</evidence>
<evidence type="ECO:0000256" key="3">
    <source>
        <dbReference type="SAM" id="Phobius"/>
    </source>
</evidence>
<dbReference type="GO" id="GO:0032991">
    <property type="term" value="C:protein-containing complex"/>
    <property type="evidence" value="ECO:0007669"/>
    <property type="project" value="UniProtKB-ARBA"/>
</dbReference>
<dbReference type="PANTHER" id="PTHR10857">
    <property type="entry name" value="COPINE"/>
    <property type="match status" value="1"/>
</dbReference>
<dbReference type="GO" id="GO:0005886">
    <property type="term" value="C:plasma membrane"/>
    <property type="evidence" value="ECO:0007669"/>
    <property type="project" value="TreeGrafter"/>
</dbReference>
<evidence type="ECO:0000256" key="2">
    <source>
        <dbReference type="ARBA" id="ARBA00008779"/>
    </source>
</evidence>
<protein>
    <submittedName>
        <fullName evidence="6">Uncharacterized protein</fullName>
    </submittedName>
</protein>
<sequence>MAAPGGGGGGIGGNNCFEHIIQELGQVLGPYDYQGLYAAYGFGARLVTTTAGAADGVPPPVSHAFNMNAQSVVPYCDGPQDMIRAYRSSLKVVEPAPGGCRQFAPVINESLALAKNFQNGKHYFVLTILTTGSHADTGDTLEAIVKASALPVSVLIVGVGGAAFTALKRLSGDSTCSRGCRTYRDNVQFFQLKNYLSDGLVDSRLAADLLETIPTQMLQYMDSRNYLPQNISNMGKMSVTGDVLINGRPVNGGTLASISSYIQQNDFDEPTSGLDSFMAESIVRLLKAMACEGRTIVCTIHQPSSQVFALFDHLLLMTDGRVAFMGTNGLWLQFTTLMMRSYKLTIRNTDEIKMQLARSLAMSIFMGLVFHKQYPISTDVDNINGILFMIVQNNIVLNTLAFVNIPISMVVSMIFISIVYFMAGLNPDPQAFAICVGNNMLLLIAGGFLGSWGDVGFHGSQQVRTPNIDLLAGSGYETHMLGKWHQGFFKREYTPTQRGFDTHFGYWTDSEDYYTRSAAN</sequence>
<dbReference type="Gene3D" id="3.40.720.10">
    <property type="entry name" value="Alkaline Phosphatase, subunit A"/>
    <property type="match status" value="1"/>
</dbReference>
<feature type="domain" description="Sulfatase N-terminal" evidence="4">
    <location>
        <begin position="468"/>
        <end position="517"/>
    </location>
</feature>
<dbReference type="InterPro" id="IPR010734">
    <property type="entry name" value="Copine_C"/>
</dbReference>
<dbReference type="PANTHER" id="PTHR10857:SF106">
    <property type="entry name" value="C2 DOMAIN-CONTAINING PROTEIN"/>
    <property type="match status" value="1"/>
</dbReference>
<feature type="domain" description="Copine C-terminal" evidence="5">
    <location>
        <begin position="14"/>
        <end position="226"/>
    </location>
</feature>
<organism evidence="6">
    <name type="scientific">Medioppia subpectinata</name>
    <dbReference type="NCBI Taxonomy" id="1979941"/>
    <lineage>
        <taxon>Eukaryota</taxon>
        <taxon>Metazoa</taxon>
        <taxon>Ecdysozoa</taxon>
        <taxon>Arthropoda</taxon>
        <taxon>Chelicerata</taxon>
        <taxon>Arachnida</taxon>
        <taxon>Acari</taxon>
        <taxon>Acariformes</taxon>
        <taxon>Sarcoptiformes</taxon>
        <taxon>Oribatida</taxon>
        <taxon>Brachypylina</taxon>
        <taxon>Oppioidea</taxon>
        <taxon>Oppiidae</taxon>
        <taxon>Medioppia</taxon>
    </lineage>
</organism>
<dbReference type="AlphaFoldDB" id="A0A7R9KV68"/>
<dbReference type="GO" id="GO:0005544">
    <property type="term" value="F:calcium-dependent phospholipid binding"/>
    <property type="evidence" value="ECO:0007669"/>
    <property type="project" value="InterPro"/>
</dbReference>
<accession>A0A7R9KV68</accession>
<dbReference type="Pfam" id="PF07002">
    <property type="entry name" value="Copine"/>
    <property type="match status" value="1"/>
</dbReference>
<dbReference type="EMBL" id="OC862244">
    <property type="protein sequence ID" value="CAD7630041.1"/>
    <property type="molecule type" value="Genomic_DNA"/>
</dbReference>
<dbReference type="InterPro" id="IPR036465">
    <property type="entry name" value="vWFA_dom_sf"/>
</dbReference>
<comment type="cofactor">
    <cofactor evidence="1">
        <name>Ca(2+)</name>
        <dbReference type="ChEBI" id="CHEBI:29108"/>
    </cofactor>
</comment>
<keyword evidence="7" id="KW-1185">Reference proteome</keyword>
<dbReference type="SUPFAM" id="SSF53300">
    <property type="entry name" value="vWA-like"/>
    <property type="match status" value="1"/>
</dbReference>
<evidence type="ECO:0000259" key="5">
    <source>
        <dbReference type="Pfam" id="PF07002"/>
    </source>
</evidence>
<gene>
    <name evidence="6" type="ORF">OSB1V03_LOCUS10454</name>
</gene>
<proteinExistence type="inferred from homology"/>
<dbReference type="Gene3D" id="3.40.50.300">
    <property type="entry name" value="P-loop containing nucleotide triphosphate hydrolases"/>
    <property type="match status" value="1"/>
</dbReference>
<dbReference type="Proteomes" id="UP000759131">
    <property type="component" value="Unassembled WGS sequence"/>
</dbReference>
<dbReference type="InterPro" id="IPR027417">
    <property type="entry name" value="P-loop_NTPase"/>
</dbReference>
<dbReference type="SUPFAM" id="SSF52540">
    <property type="entry name" value="P-loop containing nucleoside triphosphate hydrolases"/>
    <property type="match status" value="1"/>
</dbReference>
<dbReference type="SUPFAM" id="SSF53649">
    <property type="entry name" value="Alkaline phosphatase-like"/>
    <property type="match status" value="1"/>
</dbReference>
<name>A0A7R9KV68_9ACAR</name>
<dbReference type="Pfam" id="PF00884">
    <property type="entry name" value="Sulfatase"/>
    <property type="match status" value="1"/>
</dbReference>